<dbReference type="EMBL" id="CAIE01000036">
    <property type="protein sequence ID" value="CCH19750.1"/>
    <property type="molecule type" value="Genomic_DNA"/>
</dbReference>
<dbReference type="SUPFAM" id="SSF53901">
    <property type="entry name" value="Thiolase-like"/>
    <property type="match status" value="1"/>
</dbReference>
<dbReference type="CDD" id="cd00827">
    <property type="entry name" value="init_cond_enzymes"/>
    <property type="match status" value="1"/>
</dbReference>
<dbReference type="Gene3D" id="3.40.47.10">
    <property type="match status" value="2"/>
</dbReference>
<reference evidence="4 5" key="1">
    <citation type="journal article" date="2012" name="J. Bacteriol.">
        <title>Genome Sequence of Micromonospora lupini Lupac 08, Isolated from Root Nodules of Lupinus angustifolius.</title>
        <authorList>
            <person name="Alonso-Vega P."/>
            <person name="Normand P."/>
            <person name="Bacigalupe R."/>
            <person name="Pujic P."/>
            <person name="Lajus A."/>
            <person name="Vallenet D."/>
            <person name="Carro L."/>
            <person name="Coll P."/>
            <person name="Trujillo M.E."/>
        </authorList>
    </citation>
    <scope>NUCLEOTIDE SEQUENCE [LARGE SCALE GENOMIC DNA]</scope>
    <source>
        <strain evidence="4 5">Lupac 08</strain>
    </source>
</reference>
<feature type="domain" description="Beta-ketoacyl-[acyl-carrier-protein] synthase III C-terminal" evidence="3">
    <location>
        <begin position="244"/>
        <end position="335"/>
    </location>
</feature>
<keyword evidence="2" id="KW-0012">Acyltransferase</keyword>
<dbReference type="Pfam" id="PF08541">
    <property type="entry name" value="ACP_syn_III_C"/>
    <property type="match status" value="1"/>
</dbReference>
<proteinExistence type="predicted"/>
<dbReference type="GO" id="GO:0016746">
    <property type="term" value="F:acyltransferase activity"/>
    <property type="evidence" value="ECO:0007669"/>
    <property type="project" value="UniProtKB-KW"/>
</dbReference>
<dbReference type="OrthoDB" id="2636646at2"/>
<evidence type="ECO:0000256" key="1">
    <source>
        <dbReference type="ARBA" id="ARBA00022679"/>
    </source>
</evidence>
<evidence type="ECO:0000259" key="3">
    <source>
        <dbReference type="Pfam" id="PF08541"/>
    </source>
</evidence>
<keyword evidence="1" id="KW-0808">Transferase</keyword>
<keyword evidence="5" id="KW-1185">Reference proteome</keyword>
<accession>I0L7F3</accession>
<name>I0L7F3_9ACTN</name>
<dbReference type="InterPro" id="IPR016039">
    <property type="entry name" value="Thiolase-like"/>
</dbReference>
<gene>
    <name evidence="4" type="ORF">MILUP08_44625</name>
</gene>
<protein>
    <submittedName>
        <fullName evidence="4">3-oxoacyl-ACP synthase III</fullName>
    </submittedName>
</protein>
<dbReference type="AlphaFoldDB" id="I0L7F3"/>
<evidence type="ECO:0000313" key="5">
    <source>
        <dbReference type="Proteomes" id="UP000003448"/>
    </source>
</evidence>
<dbReference type="STRING" id="1150864.MILUP08_44625"/>
<evidence type="ECO:0000256" key="2">
    <source>
        <dbReference type="ARBA" id="ARBA00023315"/>
    </source>
</evidence>
<organism evidence="4 5">
    <name type="scientific">Micromonospora lupini str. Lupac 08</name>
    <dbReference type="NCBI Taxonomy" id="1150864"/>
    <lineage>
        <taxon>Bacteria</taxon>
        <taxon>Bacillati</taxon>
        <taxon>Actinomycetota</taxon>
        <taxon>Actinomycetes</taxon>
        <taxon>Micromonosporales</taxon>
        <taxon>Micromonosporaceae</taxon>
        <taxon>Micromonospora</taxon>
    </lineage>
</organism>
<dbReference type="eggNOG" id="COG0332">
    <property type="taxonomic scope" value="Bacteria"/>
</dbReference>
<sequence>MRIGGIHVAGVAAHIPGRVLTADAVSAGSCAGRLAAQTGVDSVAVSADESAPDLAVRAAELALKRSGHTAHEVALLLHACVYHQGHDIWAPASYVQRMAVGNRCPALEVRQLSNGGLGALDLAVAYLSAAPDRTAALLTTGDRFGAPGFDRWNSDPGTVYGDAGTALLLSRHGGFARLLSLATVSEPELEGLHRGDDPFGAVPLAQRQPVDLDVVKKAFVARTGVSYSISRVVAGQAEALGRALAQAGLEFADVDRFVLPHFGLRRLTSSYLRPWGLTPEKTTWSWARTVGHLGAGDQFSGLAHLVESRQVHPGEHVLLAGVGAGYSWTCAVLRIDEVPDWAV</sequence>
<dbReference type="Proteomes" id="UP000003448">
    <property type="component" value="Unassembled WGS sequence"/>
</dbReference>
<dbReference type="InterPro" id="IPR013747">
    <property type="entry name" value="ACP_syn_III_C"/>
</dbReference>
<dbReference type="GO" id="GO:0044550">
    <property type="term" value="P:secondary metabolite biosynthetic process"/>
    <property type="evidence" value="ECO:0007669"/>
    <property type="project" value="TreeGrafter"/>
</dbReference>
<dbReference type="RefSeq" id="WP_007462144.1">
    <property type="nucleotide sequence ID" value="NZ_HF570108.1"/>
</dbReference>
<dbReference type="PANTHER" id="PTHR34069:SF2">
    <property type="entry name" value="BETA-KETOACYL-[ACYL-CARRIER-PROTEIN] SYNTHASE III"/>
    <property type="match status" value="1"/>
</dbReference>
<dbReference type="PANTHER" id="PTHR34069">
    <property type="entry name" value="3-OXOACYL-[ACYL-CARRIER-PROTEIN] SYNTHASE 3"/>
    <property type="match status" value="1"/>
</dbReference>
<evidence type="ECO:0000313" key="4">
    <source>
        <dbReference type="EMBL" id="CCH19750.1"/>
    </source>
</evidence>